<reference evidence="3" key="1">
    <citation type="submission" date="2017-04" db="EMBL/GenBank/DDBJ databases">
        <authorList>
            <person name="Varghese N."/>
            <person name="Submissions S."/>
        </authorList>
    </citation>
    <scope>NUCLEOTIDE SEQUENCE [LARGE SCALE GENOMIC DNA]</scope>
    <source>
        <strain evidence="3">DSM 16512</strain>
    </source>
</reference>
<keyword evidence="1" id="KW-1133">Transmembrane helix</keyword>
<feature type="transmembrane region" description="Helical" evidence="1">
    <location>
        <begin position="6"/>
        <end position="27"/>
    </location>
</feature>
<keyword evidence="1" id="KW-0472">Membrane</keyword>
<dbReference type="AlphaFoldDB" id="A0A1W1WRI7"/>
<evidence type="ECO:0000313" key="2">
    <source>
        <dbReference type="EMBL" id="SMC08333.1"/>
    </source>
</evidence>
<name>A0A1W1WRI7_9BACT</name>
<accession>A0A1W1WRI7</accession>
<protein>
    <submittedName>
        <fullName evidence="2">Uncharacterized membrane protein</fullName>
    </submittedName>
</protein>
<keyword evidence="3" id="KW-1185">Reference proteome</keyword>
<evidence type="ECO:0000313" key="3">
    <source>
        <dbReference type="Proteomes" id="UP000192602"/>
    </source>
</evidence>
<dbReference type="RefSeq" id="WP_084274621.1">
    <property type="nucleotide sequence ID" value="NZ_AP026671.1"/>
</dbReference>
<proteinExistence type="predicted"/>
<dbReference type="Proteomes" id="UP000192602">
    <property type="component" value="Unassembled WGS sequence"/>
</dbReference>
<organism evidence="2 3">
    <name type="scientific">Nitratiruptor tergarcus DSM 16512</name>
    <dbReference type="NCBI Taxonomy" id="1069081"/>
    <lineage>
        <taxon>Bacteria</taxon>
        <taxon>Pseudomonadati</taxon>
        <taxon>Campylobacterota</taxon>
        <taxon>Epsilonproteobacteria</taxon>
        <taxon>Nautiliales</taxon>
        <taxon>Nitratiruptoraceae</taxon>
        <taxon>Nitratiruptor</taxon>
    </lineage>
</organism>
<feature type="transmembrane region" description="Helical" evidence="1">
    <location>
        <begin position="128"/>
        <end position="150"/>
    </location>
</feature>
<evidence type="ECO:0000256" key="1">
    <source>
        <dbReference type="SAM" id="Phobius"/>
    </source>
</evidence>
<dbReference type="STRING" id="1069081.SAMN05660197_0081"/>
<dbReference type="OrthoDB" id="5334091at2"/>
<sequence length="153" mass="17405">MLLYTIFFHVLSAIIWIGGMIAVRFAVHPALQNIQDDGIRLARTLEITGRLFALVLPFILILLGTGLYLAHMFGFRGHTDLSMIVHVKEAIWLIMALNYAGMLYLRFRAQSYYLASNYLMAKKFLKPIATYMLPLNIFLGLAAIYFGLVLRGF</sequence>
<keyword evidence="1" id="KW-0812">Transmembrane</keyword>
<feature type="transmembrane region" description="Helical" evidence="1">
    <location>
        <begin position="90"/>
        <end position="107"/>
    </location>
</feature>
<gene>
    <name evidence="2" type="ORF">SAMN05660197_0081</name>
</gene>
<dbReference type="EMBL" id="FWWZ01000001">
    <property type="protein sequence ID" value="SMC08333.1"/>
    <property type="molecule type" value="Genomic_DNA"/>
</dbReference>
<feature type="transmembrane region" description="Helical" evidence="1">
    <location>
        <begin position="47"/>
        <end position="70"/>
    </location>
</feature>